<feature type="domain" description="PHD-type" evidence="16">
    <location>
        <begin position="214"/>
        <end position="264"/>
    </location>
</feature>
<dbReference type="Pfam" id="PF13831">
    <property type="entry name" value="PHD_2"/>
    <property type="match status" value="1"/>
</dbReference>
<dbReference type="PANTHER" id="PTHR13793">
    <property type="entry name" value="PHD FINGER PROTEINS"/>
    <property type="match status" value="1"/>
</dbReference>
<evidence type="ECO:0000256" key="7">
    <source>
        <dbReference type="ARBA" id="ARBA00022853"/>
    </source>
</evidence>
<dbReference type="PROSITE" id="PS50812">
    <property type="entry name" value="PWWP"/>
    <property type="match status" value="1"/>
</dbReference>
<dbReference type="InterPro" id="IPR001487">
    <property type="entry name" value="Bromodomain"/>
</dbReference>
<dbReference type="CDD" id="cd20157">
    <property type="entry name" value="PWWP_BRPF2"/>
    <property type="match status" value="1"/>
</dbReference>
<dbReference type="PROSITE" id="PS51805">
    <property type="entry name" value="EPHD"/>
    <property type="match status" value="1"/>
</dbReference>
<dbReference type="Pfam" id="PF13832">
    <property type="entry name" value="zf-HC5HC2H_2"/>
    <property type="match status" value="1"/>
</dbReference>
<organism evidence="19 20">
    <name type="scientific">Lepidothrix coronata</name>
    <name type="common">blue-crowned manakin</name>
    <dbReference type="NCBI Taxonomy" id="321398"/>
    <lineage>
        <taxon>Eukaryota</taxon>
        <taxon>Metazoa</taxon>
        <taxon>Chordata</taxon>
        <taxon>Craniata</taxon>
        <taxon>Vertebrata</taxon>
        <taxon>Euteleostomi</taxon>
        <taxon>Archelosauria</taxon>
        <taxon>Archosauria</taxon>
        <taxon>Dinosauria</taxon>
        <taxon>Saurischia</taxon>
        <taxon>Theropoda</taxon>
        <taxon>Coelurosauria</taxon>
        <taxon>Aves</taxon>
        <taxon>Neognathae</taxon>
        <taxon>Neoaves</taxon>
        <taxon>Telluraves</taxon>
        <taxon>Australaves</taxon>
        <taxon>Passeriformes</taxon>
        <taxon>Pipridae</taxon>
        <taxon>Lepidothrix</taxon>
    </lineage>
</organism>
<comment type="subcellular location">
    <subcellularLocation>
        <location evidence="1">Nucleus</location>
    </subcellularLocation>
</comment>
<feature type="domain" description="PWWP" evidence="17">
    <location>
        <begin position="929"/>
        <end position="1012"/>
    </location>
</feature>
<evidence type="ECO:0000256" key="10">
    <source>
        <dbReference type="ARBA" id="ARBA00023242"/>
    </source>
</evidence>
<dbReference type="InterPro" id="IPR042004">
    <property type="entry name" value="BRPF2_ePHD"/>
</dbReference>
<evidence type="ECO:0000259" key="18">
    <source>
        <dbReference type="PROSITE" id="PS51805"/>
    </source>
</evidence>
<evidence type="ECO:0000256" key="4">
    <source>
        <dbReference type="ARBA" id="ARBA00022737"/>
    </source>
</evidence>
<dbReference type="SUPFAM" id="SSF63748">
    <property type="entry name" value="Tudor/PWWP/MBT"/>
    <property type="match status" value="1"/>
</dbReference>
<dbReference type="InterPro" id="IPR019787">
    <property type="entry name" value="Znf_PHD-finger"/>
</dbReference>
<dbReference type="PROSITE" id="PS50014">
    <property type="entry name" value="BROMODOMAIN_2"/>
    <property type="match status" value="1"/>
</dbReference>
<evidence type="ECO:0000256" key="13">
    <source>
        <dbReference type="SAM" id="Coils"/>
    </source>
</evidence>
<keyword evidence="4" id="KW-0677">Repeat</keyword>
<dbReference type="Gene3D" id="1.20.920.10">
    <property type="entry name" value="Bromodomain-like"/>
    <property type="match status" value="1"/>
</dbReference>
<keyword evidence="13" id="KW-0175">Coiled coil</keyword>
<dbReference type="GeneID" id="108495610"/>
<dbReference type="InterPro" id="IPR034732">
    <property type="entry name" value="EPHD"/>
</dbReference>
<dbReference type="InterPro" id="IPR013083">
    <property type="entry name" value="Znf_RING/FYVE/PHD"/>
</dbReference>
<evidence type="ECO:0000256" key="6">
    <source>
        <dbReference type="ARBA" id="ARBA00022833"/>
    </source>
</evidence>
<feature type="compositionally biased region" description="Basic residues" evidence="14">
    <location>
        <begin position="1"/>
        <end position="12"/>
    </location>
</feature>
<dbReference type="SMART" id="SM00249">
    <property type="entry name" value="PHD"/>
    <property type="match status" value="2"/>
</dbReference>
<evidence type="ECO:0000256" key="14">
    <source>
        <dbReference type="SAM" id="MobiDB-lite"/>
    </source>
</evidence>
<evidence type="ECO:0000259" key="16">
    <source>
        <dbReference type="PROSITE" id="PS50016"/>
    </source>
</evidence>
<dbReference type="InterPro" id="IPR050701">
    <property type="entry name" value="Histone_Mod_Regulator"/>
</dbReference>
<reference evidence="20" key="1">
    <citation type="submission" date="2025-08" db="UniProtKB">
        <authorList>
            <consortium name="RefSeq"/>
        </authorList>
    </citation>
    <scope>IDENTIFICATION</scope>
</reference>
<dbReference type="Pfam" id="PF00855">
    <property type="entry name" value="PWWP"/>
    <property type="match status" value="1"/>
</dbReference>
<dbReference type="FunFam" id="3.30.40.10:FF:000007">
    <property type="entry name" value="Bromodomain containing 1, isoform CRA_b"/>
    <property type="match status" value="1"/>
</dbReference>
<dbReference type="GO" id="GO:0008270">
    <property type="term" value="F:zinc ion binding"/>
    <property type="evidence" value="ECO:0007669"/>
    <property type="project" value="UniProtKB-KW"/>
</dbReference>
<dbReference type="InterPro" id="IPR018359">
    <property type="entry name" value="Bromodomain_CS"/>
</dbReference>
<keyword evidence="10" id="KW-0539">Nucleus</keyword>
<dbReference type="InterPro" id="IPR001965">
    <property type="entry name" value="Znf_PHD"/>
</dbReference>
<dbReference type="CDD" id="cd15702">
    <property type="entry name" value="ePHD_BRPF2"/>
    <property type="match status" value="1"/>
</dbReference>
<dbReference type="FunFam" id="2.30.30.140:FF:000008">
    <property type="entry name" value="Bromodomain containing 1, isoform CRA_b"/>
    <property type="match status" value="1"/>
</dbReference>
<feature type="region of interest" description="Disordered" evidence="14">
    <location>
        <begin position="798"/>
        <end position="852"/>
    </location>
</feature>
<evidence type="ECO:0000256" key="3">
    <source>
        <dbReference type="ARBA" id="ARBA00022723"/>
    </source>
</evidence>
<keyword evidence="2" id="KW-0597">Phosphoprotein</keyword>
<dbReference type="PROSITE" id="PS01359">
    <property type="entry name" value="ZF_PHD_1"/>
    <property type="match status" value="1"/>
</dbReference>
<feature type="compositionally biased region" description="Basic residues" evidence="14">
    <location>
        <begin position="88"/>
        <end position="99"/>
    </location>
</feature>
<dbReference type="InterPro" id="IPR011011">
    <property type="entry name" value="Znf_FYVE_PHD"/>
</dbReference>
<evidence type="ECO:0000259" key="17">
    <source>
        <dbReference type="PROSITE" id="PS50812"/>
    </source>
</evidence>
<evidence type="ECO:0000256" key="5">
    <source>
        <dbReference type="ARBA" id="ARBA00022771"/>
    </source>
</evidence>
<evidence type="ECO:0000256" key="1">
    <source>
        <dbReference type="ARBA" id="ARBA00004123"/>
    </source>
</evidence>
<feature type="domain" description="PHD-type" evidence="18">
    <location>
        <begin position="268"/>
        <end position="389"/>
    </location>
</feature>
<dbReference type="InterPro" id="IPR036427">
    <property type="entry name" value="Bromodomain-like_sf"/>
</dbReference>
<dbReference type="OrthoDB" id="20839at2759"/>
<dbReference type="InterPro" id="IPR042009">
    <property type="entry name" value="BRPF2_PHD"/>
</dbReference>
<dbReference type="FunFam" id="1.20.920.10:FF:000007">
    <property type="entry name" value="Bromodomain-containing protein 1"/>
    <property type="match status" value="1"/>
</dbReference>
<evidence type="ECO:0000256" key="11">
    <source>
        <dbReference type="PROSITE-ProRule" id="PRU00035"/>
    </source>
</evidence>
<evidence type="ECO:0000256" key="12">
    <source>
        <dbReference type="PROSITE-ProRule" id="PRU00146"/>
    </source>
</evidence>
<dbReference type="SMART" id="SM00293">
    <property type="entry name" value="PWWP"/>
    <property type="match status" value="1"/>
</dbReference>
<dbReference type="PROSITE" id="PS00633">
    <property type="entry name" value="BROMODOMAIN_1"/>
    <property type="match status" value="1"/>
</dbReference>
<dbReference type="Pfam" id="PF10513">
    <property type="entry name" value="EPL1"/>
    <property type="match status" value="1"/>
</dbReference>
<dbReference type="Gene3D" id="3.30.40.10">
    <property type="entry name" value="Zinc/RING finger domain, C3HC4 (zinc finger)"/>
    <property type="match status" value="2"/>
</dbReference>
<dbReference type="GO" id="GO:0006357">
    <property type="term" value="P:regulation of transcription by RNA polymerase II"/>
    <property type="evidence" value="ECO:0007669"/>
    <property type="project" value="TreeGrafter"/>
</dbReference>
<feature type="compositionally biased region" description="Basic and acidic residues" evidence="14">
    <location>
        <begin position="829"/>
        <end position="851"/>
    </location>
</feature>
<proteinExistence type="predicted"/>
<dbReference type="SUPFAM" id="SSF57903">
    <property type="entry name" value="FYVE/PHD zinc finger"/>
    <property type="match status" value="1"/>
</dbReference>
<dbReference type="FunFam" id="3.30.40.10:FF:000008">
    <property type="entry name" value="Bromodomain containing 1, isoform CRA_a"/>
    <property type="match status" value="1"/>
</dbReference>
<feature type="region of interest" description="Disordered" evidence="14">
    <location>
        <begin position="71"/>
        <end position="117"/>
    </location>
</feature>
<dbReference type="SMART" id="SM00297">
    <property type="entry name" value="BROMO"/>
    <property type="match status" value="1"/>
</dbReference>
<evidence type="ECO:0000313" key="19">
    <source>
        <dbReference type="Proteomes" id="UP000504624"/>
    </source>
</evidence>
<evidence type="ECO:0000259" key="15">
    <source>
        <dbReference type="PROSITE" id="PS50014"/>
    </source>
</evidence>
<gene>
    <name evidence="20" type="primary">BRD1</name>
</gene>
<keyword evidence="19" id="KW-1185">Reference proteome</keyword>
<sequence length="1058" mass="120714">MRRKGRCHRVSAARHSSSPCSIKHSPTRETLTYAQAQRMVEIEIEGRLHRISIFDPLEIILEDDLTAQEMSECNSNKENSERPPVCLRSKRHKNNKVKKKNEALPSSHGIPATTAPLPEPKVRIVEYSPPSAPRRPPVYYKFIEKSAEELDNEVEYDMDEEDYAWLELINDKRKSDGVSVVSQNMFEFLMDRFEKESYCENQKQGDHQSLIDEDAVCCICMDGECQNSNVILFCDMCNLAVHQECYGVPYIPEGQWLCRHCLQSRSRPVDCVLCPNKGGAFKKTDDDRWGHVVCALWIPEVGFANTVFIEPIDGVRNIPPARWKLTCYLCKQKGVGACIQCHKANCYTAFHVTCAQKAGLYMKMEPVKELTGSGTTFSVKKTAYCDVHTPPGCTRRPLNIYGEAEIKNGVCRKEGSVRTARSTSKVRKKTKKAKKTVVEPCTVMPTVSAPYIPPQRLNKIMNQVAIQRKKHFVERVHSYWLLKRLSRNGVPLLRRLQSSLQSQRNTQQREDDEEMQALKEKLKYWQRLRHDLERARLLIELIRKREKLKREQVKIEQVAMELRLTPFTVLLRSVLDQLQEKDSARIFAQPVNLKEVPDYLDHIKHPMDFSTMRKRLDAQGYKNLSEFEDDFNLIIDNCMKYNAKDTIFYRAAVRLRDQGGVVLRQARRDAEGIGYNNETGMHLPERPKLETPQPFSWEDVDRLLNPANRAHMSLEEQLRELLEKLDLTCAMKSSGSRSKRAKLLKKEISIIRNKLSQQHNQAPQIESGIGSFEEESAALEQDGEEEVLPRLETLLHPRKRSRSACGDSEVDDESPVKRLDTGLSNGFGDESKERALDDTPGRKVEPRRRCASESSISSSNSLLCNSSFSLPKCGKGKPALIRRHTLEDRSELISCIENGNYAKAARIAAEVGHSSMWISTDAATSVLEPLKVVWAKCSGYPSYPALIIDPKMPRVAGHHNGVTIPVPPLDVLKIGEQMQTKSDEKLFLVLFFDNKRSWQWLPKSKMVPLGIDETIDKLKMMEGRNSSIRKAVRIAFDRAMNHLSRVHGEPVSDFSDID</sequence>
<keyword evidence="6" id="KW-0862">Zinc</keyword>
<dbReference type="CDD" id="cd05512">
    <property type="entry name" value="Bromo_brd1_like"/>
    <property type="match status" value="1"/>
</dbReference>
<keyword evidence="7" id="KW-0156">Chromatin regulator</keyword>
<dbReference type="PANTHER" id="PTHR13793:SF17">
    <property type="entry name" value="BROMODOMAIN-CONTAINING PROTEIN 1"/>
    <property type="match status" value="1"/>
</dbReference>
<dbReference type="AlphaFoldDB" id="A0A6J0GXK7"/>
<feature type="coiled-coil region" evidence="13">
    <location>
        <begin position="515"/>
        <end position="558"/>
    </location>
</feature>
<evidence type="ECO:0000256" key="2">
    <source>
        <dbReference type="ARBA" id="ARBA00022553"/>
    </source>
</evidence>
<evidence type="ECO:0000313" key="20">
    <source>
        <dbReference type="RefSeq" id="XP_017666988.1"/>
    </source>
</evidence>
<feature type="domain" description="Bromo" evidence="15">
    <location>
        <begin position="579"/>
        <end position="649"/>
    </location>
</feature>
<keyword evidence="3" id="KW-0479">Metal-binding</keyword>
<dbReference type="InterPro" id="IPR019786">
    <property type="entry name" value="Zinc_finger_PHD-type_CS"/>
</dbReference>
<feature type="region of interest" description="Disordered" evidence="14">
    <location>
        <begin position="1"/>
        <end position="25"/>
    </location>
</feature>
<dbReference type="InterPro" id="IPR000313">
    <property type="entry name" value="PWWP_dom"/>
</dbReference>
<dbReference type="RefSeq" id="XP_017666988.1">
    <property type="nucleotide sequence ID" value="XM_017811499.1"/>
</dbReference>
<dbReference type="GO" id="GO:0006325">
    <property type="term" value="P:chromatin organization"/>
    <property type="evidence" value="ECO:0007669"/>
    <property type="project" value="UniProtKB-KW"/>
</dbReference>
<dbReference type="GO" id="GO:0005634">
    <property type="term" value="C:nucleus"/>
    <property type="evidence" value="ECO:0007669"/>
    <property type="project" value="UniProtKB-SubCell"/>
</dbReference>
<keyword evidence="8" id="KW-0007">Acetylation</keyword>
<evidence type="ECO:0000256" key="9">
    <source>
        <dbReference type="ARBA" id="ARBA00023117"/>
    </source>
</evidence>
<accession>A0A6J0GXK7</accession>
<evidence type="ECO:0000256" key="8">
    <source>
        <dbReference type="ARBA" id="ARBA00022990"/>
    </source>
</evidence>
<dbReference type="SUPFAM" id="SSF47370">
    <property type="entry name" value="Bromodomain"/>
    <property type="match status" value="1"/>
</dbReference>
<dbReference type="Pfam" id="PF00439">
    <property type="entry name" value="Bromodomain"/>
    <property type="match status" value="1"/>
</dbReference>
<keyword evidence="5 12" id="KW-0863">Zinc-finger</keyword>
<name>A0A6J0GXK7_9PASS</name>
<dbReference type="Proteomes" id="UP000504624">
    <property type="component" value="Unplaced"/>
</dbReference>
<keyword evidence="9 11" id="KW-0103">Bromodomain</keyword>
<protein>
    <submittedName>
        <fullName evidence="20">Bromodomain-containing protein 1 isoform X2</fullName>
    </submittedName>
</protein>
<dbReference type="CDD" id="cd15677">
    <property type="entry name" value="PHD_BRPF2"/>
    <property type="match status" value="1"/>
</dbReference>
<dbReference type="PROSITE" id="PS50016">
    <property type="entry name" value="ZF_PHD_2"/>
    <property type="match status" value="1"/>
</dbReference>
<dbReference type="Gene3D" id="2.30.30.140">
    <property type="match status" value="1"/>
</dbReference>
<dbReference type="PRINTS" id="PR00503">
    <property type="entry name" value="BROMODOMAIN"/>
</dbReference>
<dbReference type="CTD" id="23774"/>
<dbReference type="InterPro" id="IPR019542">
    <property type="entry name" value="Enhancer_polycomb-like_N"/>
</dbReference>